<comment type="caution">
    <text evidence="1">The sequence shown here is derived from an EMBL/GenBank/DDBJ whole genome shotgun (WGS) entry which is preliminary data.</text>
</comment>
<protein>
    <submittedName>
        <fullName evidence="1">Uncharacterized protein</fullName>
    </submittedName>
</protein>
<dbReference type="RefSeq" id="WP_272196906.1">
    <property type="nucleotide sequence ID" value="NZ_CP113514.1"/>
</dbReference>
<proteinExistence type="predicted"/>
<gene>
    <name evidence="1" type="ORF">F3B53_00135</name>
</gene>
<reference evidence="1 2" key="1">
    <citation type="journal article" date="2019" name="Nat. Med.">
        <title>A library of human gut bacterial isolates paired with longitudinal multiomics data enables mechanistic microbiome research.</title>
        <authorList>
            <person name="Poyet M."/>
            <person name="Groussin M."/>
            <person name="Gibbons S.M."/>
            <person name="Avila-Pacheco J."/>
            <person name="Jiang X."/>
            <person name="Kearney S.M."/>
            <person name="Perrotta A.R."/>
            <person name="Berdy B."/>
            <person name="Zhao S."/>
            <person name="Lieberman T.D."/>
            <person name="Swanson P.K."/>
            <person name="Smith M."/>
            <person name="Roesemann S."/>
            <person name="Alexander J.E."/>
            <person name="Rich S.A."/>
            <person name="Livny J."/>
            <person name="Vlamakis H."/>
            <person name="Clish C."/>
            <person name="Bullock K."/>
            <person name="Deik A."/>
            <person name="Scott J."/>
            <person name="Pierce K.A."/>
            <person name="Xavier R.J."/>
            <person name="Alm E.J."/>
        </authorList>
    </citation>
    <scope>NUCLEOTIDE SEQUENCE [LARGE SCALE GENOMIC DNA]</scope>
    <source>
        <strain evidence="1 2">BIOML-A2</strain>
    </source>
</reference>
<evidence type="ECO:0000313" key="2">
    <source>
        <dbReference type="Proteomes" id="UP000375690"/>
    </source>
</evidence>
<name>A0A6A1XQQ7_BACOV</name>
<accession>A0A6A1XQQ7</accession>
<dbReference type="EMBL" id="VWFC01000001">
    <property type="protein sequence ID" value="KAB1331213.1"/>
    <property type="molecule type" value="Genomic_DNA"/>
</dbReference>
<evidence type="ECO:0000313" key="1">
    <source>
        <dbReference type="EMBL" id="KAB1331213.1"/>
    </source>
</evidence>
<sequence>MIHIEELGIGNSVYLKDKVITIIDIISSESNPCIYYEDSNKLPTGIAIDEIAGIPLPNQNINDMLNDDFSIYGLKAQIEDNSVDFFNDKNERVGFTQIKYVHQLQNMYRALTGFTKTLDYDANTQSLSCRTL</sequence>
<organism evidence="1 2">
    <name type="scientific">Bacteroides ovatus</name>
    <dbReference type="NCBI Taxonomy" id="28116"/>
    <lineage>
        <taxon>Bacteria</taxon>
        <taxon>Pseudomonadati</taxon>
        <taxon>Bacteroidota</taxon>
        <taxon>Bacteroidia</taxon>
        <taxon>Bacteroidales</taxon>
        <taxon>Bacteroidaceae</taxon>
        <taxon>Bacteroides</taxon>
    </lineage>
</organism>
<dbReference type="Proteomes" id="UP000375690">
    <property type="component" value="Unassembled WGS sequence"/>
</dbReference>
<dbReference type="AlphaFoldDB" id="A0A6A1XQQ7"/>